<dbReference type="EMBL" id="LS999521">
    <property type="protein sequence ID" value="VAX44337.1"/>
    <property type="molecule type" value="Genomic_DNA"/>
</dbReference>
<feature type="chain" id="PRO_5019125284" evidence="2">
    <location>
        <begin position="23"/>
        <end position="351"/>
    </location>
</feature>
<evidence type="ECO:0000313" key="3">
    <source>
        <dbReference type="EMBL" id="VAX44337.1"/>
    </source>
</evidence>
<dbReference type="AlphaFoldDB" id="A0A446ZIQ4"/>
<feature type="signal peptide" evidence="2">
    <location>
        <begin position="1"/>
        <end position="22"/>
    </location>
</feature>
<evidence type="ECO:0000256" key="1">
    <source>
        <dbReference type="SAM" id="MobiDB-lite"/>
    </source>
</evidence>
<proteinExistence type="predicted"/>
<sequence length="351" mass="39703" precursor="true">MTLKLLKFTIFATAAFTSYVQAATGVNDILSTRVTEVNHATTNSPKSVSELCIFSCKLLSTSPDVSYGGIEDLYILLQEKYGLETKPSCKFYKRTSGNVMLDTQYKIAALQGMPNPDAYSDTIFRNLIYKSGIYYSSDVNVDIYYDLVDIARINNPELDENDKNNLITTFQKRHRFIANSCGEKFMVAYDKYLNKVSELREAEYIEAINKKNAKEREKEEWEEEIRLAKQARDQADAERSERALANEAEKRANTQKRNQCQNSNGYKLFLASSSVVSYRNSIKAGQDTLKEEDRFSSISGVTRLDRRYTAAQRIEYGQKNLNQSFAKYKQLGGSASSVATVTALNNPCKGL</sequence>
<feature type="region of interest" description="Disordered" evidence="1">
    <location>
        <begin position="230"/>
        <end position="259"/>
    </location>
</feature>
<keyword evidence="2" id="KW-0732">Signal</keyword>
<feature type="compositionally biased region" description="Basic and acidic residues" evidence="1">
    <location>
        <begin position="230"/>
        <end position="252"/>
    </location>
</feature>
<protein>
    <submittedName>
        <fullName evidence="3">Uncharacterized protein</fullName>
    </submittedName>
</protein>
<reference evidence="3 4" key="1">
    <citation type="submission" date="2018-08" db="EMBL/GenBank/DDBJ databases">
        <authorList>
            <person name="Gonzaga-Molto A."/>
        </authorList>
    </citation>
    <scope>NUCLEOTIDE SEQUENCE [LARGE SCALE GENOMIC DNA]</scope>
    <source>
        <strain evidence="3">Acinetobacter calcoaceticus str. 2117</strain>
    </source>
</reference>
<accession>A0A446ZIQ4</accession>
<name>A0A446ZIQ4_ACICA</name>
<organism evidence="3 4">
    <name type="scientific">Acinetobacter calcoaceticus</name>
    <dbReference type="NCBI Taxonomy" id="471"/>
    <lineage>
        <taxon>Bacteria</taxon>
        <taxon>Pseudomonadati</taxon>
        <taxon>Pseudomonadota</taxon>
        <taxon>Gammaproteobacteria</taxon>
        <taxon>Moraxellales</taxon>
        <taxon>Moraxellaceae</taxon>
        <taxon>Acinetobacter</taxon>
        <taxon>Acinetobacter calcoaceticus/baumannii complex</taxon>
    </lineage>
</organism>
<dbReference type="RefSeq" id="WP_133973103.1">
    <property type="nucleotide sequence ID" value="NZ_LS999521.1"/>
</dbReference>
<evidence type="ECO:0000313" key="4">
    <source>
        <dbReference type="Proteomes" id="UP000294355"/>
    </source>
</evidence>
<dbReference type="OrthoDB" id="10016220at2"/>
<gene>
    <name evidence="3" type="ORF">AC2117_01519</name>
</gene>
<evidence type="ECO:0000256" key="2">
    <source>
        <dbReference type="SAM" id="SignalP"/>
    </source>
</evidence>
<dbReference type="Proteomes" id="UP000294355">
    <property type="component" value="Chromosome"/>
</dbReference>